<evidence type="ECO:0000256" key="8">
    <source>
        <dbReference type="PROSITE-ProRule" id="PRU00023"/>
    </source>
</evidence>
<evidence type="ECO:0000256" key="2">
    <source>
        <dbReference type="ARBA" id="ARBA00022676"/>
    </source>
</evidence>
<comment type="caution">
    <text evidence="10">The sequence shown here is derived from an EMBL/GenBank/DDBJ whole genome shotgun (WGS) entry which is preliminary data.</text>
</comment>
<keyword evidence="3 9" id="KW-0808">Transferase</keyword>
<dbReference type="Pfam" id="PF00023">
    <property type="entry name" value="Ank"/>
    <property type="match status" value="1"/>
</dbReference>
<proteinExistence type="inferred from homology"/>
<keyword evidence="9" id="KW-0520">NAD</keyword>
<accession>A0A812U693</accession>
<dbReference type="EMBL" id="CAJNDS010002657">
    <property type="protein sequence ID" value="CAE7557720.1"/>
    <property type="molecule type" value="Genomic_DNA"/>
</dbReference>
<dbReference type="Gene3D" id="1.25.40.20">
    <property type="entry name" value="Ankyrin repeat-containing domain"/>
    <property type="match status" value="2"/>
</dbReference>
<name>A0A812U693_9DINO</name>
<dbReference type="EC" id="2.4.2.31" evidence="9"/>
<dbReference type="InterPro" id="IPR000768">
    <property type="entry name" value="ART"/>
</dbReference>
<sequence>MSVLSADVAASAPLLSASRLQAGLDIPDALSAKQPVKVLFHDKVPGESLGYAECIRQLAPGLAGVTDVARDFQVMARDSIRNGQQDGCLSEDELAAVMHYTAEWSSGPPLYKDMNSKCYNADRNLIRPYVDFMWLLLSALGRIAPFHKDTVYRGVKKNLLREYCEGHEFTWHGFISCTTKLKVLEKPDFFGKVGPRTFFQIRLSQKQAREISKYSLVQEEEVLLPPGSRFQVTDSADMGGGLAFVYLTELESPFWIRDLSPKTEASSKVAQETSSELLTPQQALAAWASKAKSPTAPGAAAKVASPKPAVRPAAAPVASPALAYAYAGPAAAAAAVPKTPGGAAAVAVAVPKSPGGAAAAKVASPKPAVRPAAAPVASPALAYAYAGPAAAAAAVPKTPSGAVSCLQAAAHAAVPTTPSIAAAAPVASPALAYPGPAAAAAAVPKTPSGAATGSLTLGSISLEEAAAAADKCTDIHRAIKEGNQEAVQGHIHRGNARKKILGGGHTPLHRAAEEGHASIVLQLIEARAPLEESRDRRKTPLHDAAQWGHEDVVLVLLEARASFRATDSFGTTPLHYAARAGKQAVVRQLLNAGADRMARDRDGQIPEIPPEIEALGLA</sequence>
<dbReference type="GO" id="GO:0106274">
    <property type="term" value="F:NAD+-protein-arginine ADP-ribosyltransferase activity"/>
    <property type="evidence" value="ECO:0007669"/>
    <property type="project" value="UniProtKB-EC"/>
</dbReference>
<keyword evidence="2 9" id="KW-0328">Glycosyltransferase</keyword>
<feature type="repeat" description="ANK" evidence="8">
    <location>
        <begin position="569"/>
        <end position="601"/>
    </location>
</feature>
<comment type="catalytic activity">
    <reaction evidence="7 9">
        <text>L-arginyl-[protein] + NAD(+) = N(omega)-(ADP-D-ribosyl)-L-arginyl-[protein] + nicotinamide + H(+)</text>
        <dbReference type="Rhea" id="RHEA:19149"/>
        <dbReference type="Rhea" id="RHEA-COMP:10532"/>
        <dbReference type="Rhea" id="RHEA-COMP:15087"/>
        <dbReference type="ChEBI" id="CHEBI:15378"/>
        <dbReference type="ChEBI" id="CHEBI:17154"/>
        <dbReference type="ChEBI" id="CHEBI:29965"/>
        <dbReference type="ChEBI" id="CHEBI:57540"/>
        <dbReference type="ChEBI" id="CHEBI:142554"/>
        <dbReference type="EC" id="2.4.2.31"/>
    </reaction>
</comment>
<evidence type="ECO:0000313" key="10">
    <source>
        <dbReference type="EMBL" id="CAE7557720.1"/>
    </source>
</evidence>
<dbReference type="OrthoDB" id="423533at2759"/>
<dbReference type="Pfam" id="PF01129">
    <property type="entry name" value="ART"/>
    <property type="match status" value="1"/>
</dbReference>
<feature type="repeat" description="ANK" evidence="8">
    <location>
        <begin position="503"/>
        <end position="535"/>
    </location>
</feature>
<dbReference type="Pfam" id="PF12796">
    <property type="entry name" value="Ank_2"/>
    <property type="match status" value="1"/>
</dbReference>
<keyword evidence="9" id="KW-0521">NADP</keyword>
<evidence type="ECO:0000256" key="6">
    <source>
        <dbReference type="ARBA" id="ARBA00023043"/>
    </source>
</evidence>
<feature type="repeat" description="ANK" evidence="8">
    <location>
        <begin position="536"/>
        <end position="568"/>
    </location>
</feature>
<organism evidence="10 11">
    <name type="scientific">Symbiodinium natans</name>
    <dbReference type="NCBI Taxonomy" id="878477"/>
    <lineage>
        <taxon>Eukaryota</taxon>
        <taxon>Sar</taxon>
        <taxon>Alveolata</taxon>
        <taxon>Dinophyceae</taxon>
        <taxon>Suessiales</taxon>
        <taxon>Symbiodiniaceae</taxon>
        <taxon>Symbiodinium</taxon>
    </lineage>
</organism>
<gene>
    <name evidence="10" type="primary">CTTNBP2</name>
    <name evidence="10" type="ORF">SNAT2548_LOCUS31386</name>
</gene>
<dbReference type="AlphaFoldDB" id="A0A812U693"/>
<dbReference type="SMART" id="SM00248">
    <property type="entry name" value="ANK"/>
    <property type="match status" value="3"/>
</dbReference>
<evidence type="ECO:0000256" key="9">
    <source>
        <dbReference type="RuleBase" id="RU361228"/>
    </source>
</evidence>
<dbReference type="SUPFAM" id="SSF48403">
    <property type="entry name" value="Ankyrin repeat"/>
    <property type="match status" value="1"/>
</dbReference>
<dbReference type="PROSITE" id="PS50297">
    <property type="entry name" value="ANK_REP_REGION"/>
    <property type="match status" value="3"/>
</dbReference>
<dbReference type="Gene3D" id="3.90.176.10">
    <property type="entry name" value="Toxin ADP-ribosyltransferase, Chain A, domain 1"/>
    <property type="match status" value="1"/>
</dbReference>
<dbReference type="PANTHER" id="PTHR24171:SF10">
    <property type="entry name" value="ANKYRIN REPEAT DOMAIN-CONTAINING PROTEIN 29-LIKE"/>
    <property type="match status" value="1"/>
</dbReference>
<dbReference type="PRINTS" id="PR01415">
    <property type="entry name" value="ANKYRIN"/>
</dbReference>
<dbReference type="InterPro" id="IPR036770">
    <property type="entry name" value="Ankyrin_rpt-contain_sf"/>
</dbReference>
<dbReference type="GO" id="GO:0016779">
    <property type="term" value="F:nucleotidyltransferase activity"/>
    <property type="evidence" value="ECO:0007669"/>
    <property type="project" value="UniProtKB-KW"/>
</dbReference>
<dbReference type="InterPro" id="IPR002110">
    <property type="entry name" value="Ankyrin_rpt"/>
</dbReference>
<keyword evidence="6 8" id="KW-0040">ANK repeat</keyword>
<keyword evidence="11" id="KW-1185">Reference proteome</keyword>
<keyword evidence="5" id="KW-0677">Repeat</keyword>
<evidence type="ECO:0000256" key="1">
    <source>
        <dbReference type="ARBA" id="ARBA00009558"/>
    </source>
</evidence>
<dbReference type="SUPFAM" id="SSF56399">
    <property type="entry name" value="ADP-ribosylation"/>
    <property type="match status" value="1"/>
</dbReference>
<protein>
    <recommendedName>
        <fullName evidence="9">NAD(P)(+)--arginine ADP-ribosyltransferase</fullName>
        <ecNumber evidence="9">2.4.2.31</ecNumber>
    </recommendedName>
    <alternativeName>
        <fullName evidence="9">Mono(ADP-ribosyl)transferase</fullName>
    </alternativeName>
</protein>
<evidence type="ECO:0000256" key="5">
    <source>
        <dbReference type="ARBA" id="ARBA00022737"/>
    </source>
</evidence>
<evidence type="ECO:0000256" key="3">
    <source>
        <dbReference type="ARBA" id="ARBA00022679"/>
    </source>
</evidence>
<comment type="similarity">
    <text evidence="1 9">Belongs to the Arg-specific ADP-ribosyltransferase family.</text>
</comment>
<evidence type="ECO:0000256" key="7">
    <source>
        <dbReference type="ARBA" id="ARBA00047597"/>
    </source>
</evidence>
<dbReference type="PROSITE" id="PS50088">
    <property type="entry name" value="ANK_REPEAT"/>
    <property type="match status" value="3"/>
</dbReference>
<dbReference type="PROSITE" id="PS51996">
    <property type="entry name" value="TR_MART"/>
    <property type="match status" value="1"/>
</dbReference>
<dbReference type="Proteomes" id="UP000604046">
    <property type="component" value="Unassembled WGS sequence"/>
</dbReference>
<dbReference type="PANTHER" id="PTHR24171">
    <property type="entry name" value="ANKYRIN REPEAT DOMAIN-CONTAINING PROTEIN 39-RELATED"/>
    <property type="match status" value="1"/>
</dbReference>
<keyword evidence="4" id="KW-0548">Nucleotidyltransferase</keyword>
<reference evidence="10" key="1">
    <citation type="submission" date="2021-02" db="EMBL/GenBank/DDBJ databases">
        <authorList>
            <person name="Dougan E. K."/>
            <person name="Rhodes N."/>
            <person name="Thang M."/>
            <person name="Chan C."/>
        </authorList>
    </citation>
    <scope>NUCLEOTIDE SEQUENCE</scope>
</reference>
<evidence type="ECO:0000313" key="11">
    <source>
        <dbReference type="Proteomes" id="UP000604046"/>
    </source>
</evidence>
<evidence type="ECO:0000256" key="4">
    <source>
        <dbReference type="ARBA" id="ARBA00022695"/>
    </source>
</evidence>